<dbReference type="PRINTS" id="PR00598">
    <property type="entry name" value="HTHMARR"/>
</dbReference>
<dbReference type="GO" id="GO:0006950">
    <property type="term" value="P:response to stress"/>
    <property type="evidence" value="ECO:0007669"/>
    <property type="project" value="TreeGrafter"/>
</dbReference>
<gene>
    <name evidence="2" type="ORF">BJ993_001700</name>
</gene>
<reference evidence="2 3" key="1">
    <citation type="submission" date="2020-07" db="EMBL/GenBank/DDBJ databases">
        <title>Sequencing the genomes of 1000 actinobacteria strains.</title>
        <authorList>
            <person name="Klenk H.-P."/>
        </authorList>
    </citation>
    <scope>NUCLEOTIDE SEQUENCE [LARGE SCALE GENOMIC DNA]</scope>
    <source>
        <strain evidence="2 3">DSM 15131</strain>
    </source>
</reference>
<dbReference type="GO" id="GO:0003677">
    <property type="term" value="F:DNA binding"/>
    <property type="evidence" value="ECO:0007669"/>
    <property type="project" value="UniProtKB-KW"/>
</dbReference>
<evidence type="ECO:0000313" key="3">
    <source>
        <dbReference type="Proteomes" id="UP000562045"/>
    </source>
</evidence>
<dbReference type="Proteomes" id="UP000562045">
    <property type="component" value="Unassembled WGS sequence"/>
</dbReference>
<sequence length="152" mass="16993">MTQWLDEDEMAAWLPLIRIVHALPQELDRKLREEVGIPHNYYGMLATLSSQPDRTLTMGDLARLTASSPSRLSHAITALEQRGWVARRQCGEDKRRQFVTLTDDGLAMLEEVAPSHVAHVRQLVFDRLTPEQVRQLAAIGSAIVGNAELGEA</sequence>
<keyword evidence="2" id="KW-0238">DNA-binding</keyword>
<accession>A0A7Y9ZIL6</accession>
<dbReference type="SMART" id="SM00347">
    <property type="entry name" value="HTH_MARR"/>
    <property type="match status" value="1"/>
</dbReference>
<dbReference type="PANTHER" id="PTHR33164:SF99">
    <property type="entry name" value="MARR FAMILY REGULATORY PROTEIN"/>
    <property type="match status" value="1"/>
</dbReference>
<comment type="caution">
    <text evidence="2">The sequence shown here is derived from an EMBL/GenBank/DDBJ whole genome shotgun (WGS) entry which is preliminary data.</text>
</comment>
<dbReference type="AlphaFoldDB" id="A0A7Y9ZIL6"/>
<dbReference type="InterPro" id="IPR039422">
    <property type="entry name" value="MarR/SlyA-like"/>
</dbReference>
<dbReference type="GO" id="GO:0003700">
    <property type="term" value="F:DNA-binding transcription factor activity"/>
    <property type="evidence" value="ECO:0007669"/>
    <property type="project" value="InterPro"/>
</dbReference>
<evidence type="ECO:0000259" key="1">
    <source>
        <dbReference type="PROSITE" id="PS50995"/>
    </source>
</evidence>
<evidence type="ECO:0000313" key="2">
    <source>
        <dbReference type="EMBL" id="NYI44620.1"/>
    </source>
</evidence>
<name>A0A7Y9ZIL6_9ACTN</name>
<organism evidence="2 3">
    <name type="scientific">Nocardioides aromaticivorans</name>
    <dbReference type="NCBI Taxonomy" id="200618"/>
    <lineage>
        <taxon>Bacteria</taxon>
        <taxon>Bacillati</taxon>
        <taxon>Actinomycetota</taxon>
        <taxon>Actinomycetes</taxon>
        <taxon>Propionibacteriales</taxon>
        <taxon>Nocardioidaceae</taxon>
        <taxon>Nocardioides</taxon>
    </lineage>
</organism>
<dbReference type="Pfam" id="PF12802">
    <property type="entry name" value="MarR_2"/>
    <property type="match status" value="1"/>
</dbReference>
<protein>
    <submittedName>
        <fullName evidence="2">DNA-binding MarR family transcriptional regulator</fullName>
    </submittedName>
</protein>
<dbReference type="InterPro" id="IPR036390">
    <property type="entry name" value="WH_DNA-bd_sf"/>
</dbReference>
<dbReference type="InterPro" id="IPR036388">
    <property type="entry name" value="WH-like_DNA-bd_sf"/>
</dbReference>
<dbReference type="EMBL" id="JACBZM010000001">
    <property type="protein sequence ID" value="NYI44620.1"/>
    <property type="molecule type" value="Genomic_DNA"/>
</dbReference>
<proteinExistence type="predicted"/>
<dbReference type="Gene3D" id="1.10.10.10">
    <property type="entry name" value="Winged helix-like DNA-binding domain superfamily/Winged helix DNA-binding domain"/>
    <property type="match status" value="1"/>
</dbReference>
<feature type="domain" description="HTH marR-type" evidence="1">
    <location>
        <begin position="1"/>
        <end position="145"/>
    </location>
</feature>
<dbReference type="PROSITE" id="PS50995">
    <property type="entry name" value="HTH_MARR_2"/>
    <property type="match status" value="1"/>
</dbReference>
<dbReference type="InterPro" id="IPR000835">
    <property type="entry name" value="HTH_MarR-typ"/>
</dbReference>
<dbReference type="SUPFAM" id="SSF46785">
    <property type="entry name" value="Winged helix' DNA-binding domain"/>
    <property type="match status" value="1"/>
</dbReference>
<dbReference type="PANTHER" id="PTHR33164">
    <property type="entry name" value="TRANSCRIPTIONAL REGULATOR, MARR FAMILY"/>
    <property type="match status" value="1"/>
</dbReference>
<dbReference type="RefSeq" id="WP_036549375.1">
    <property type="nucleotide sequence ID" value="NZ_CP022295.1"/>
</dbReference>